<dbReference type="Proteomes" id="UP001303647">
    <property type="component" value="Unassembled WGS sequence"/>
</dbReference>
<feature type="region of interest" description="Disordered" evidence="1">
    <location>
        <begin position="251"/>
        <end position="295"/>
    </location>
</feature>
<feature type="compositionally biased region" description="Low complexity" evidence="1">
    <location>
        <begin position="252"/>
        <end position="264"/>
    </location>
</feature>
<evidence type="ECO:0000256" key="1">
    <source>
        <dbReference type="SAM" id="MobiDB-lite"/>
    </source>
</evidence>
<dbReference type="EMBL" id="MU857737">
    <property type="protein sequence ID" value="KAK4244461.1"/>
    <property type="molecule type" value="Genomic_DNA"/>
</dbReference>
<dbReference type="AlphaFoldDB" id="A0AAN7CLS8"/>
<sequence length="295" mass="32947">MNPRTPSPPQSRGNTTPCRPDWQPGMVAFLHKKEECSPQDVHELIHLRAVPFGAFGHPVIVLKRLSPKSTHVLITTVSAYSTGENNKNPCPPWKQRVHRYKRPEDFRSFLGSERVSNEYPALLLDPGKQFPKPNASWVYVQNVFVVPVNVLGVFARAPMPPGTILTMCPDSLDNLLCHMADKCKVWAHRQALLDALEPAKSGSSYPVVSLSAPLATDPFFSAAPAPTAHRPNPSAMISIWNSRLSFASVLRGSGSPPQQIQPQGPTVPWRQRQTQLPAVRKPKKKPWEEKKNWRE</sequence>
<name>A0AAN7CLS8_9PEZI</name>
<evidence type="ECO:0000313" key="2">
    <source>
        <dbReference type="EMBL" id="KAK4244461.1"/>
    </source>
</evidence>
<feature type="compositionally biased region" description="Basic and acidic residues" evidence="1">
    <location>
        <begin position="285"/>
        <end position="295"/>
    </location>
</feature>
<evidence type="ECO:0000313" key="3">
    <source>
        <dbReference type="Proteomes" id="UP001303647"/>
    </source>
</evidence>
<protein>
    <submittedName>
        <fullName evidence="2">Uncharacterized protein</fullName>
    </submittedName>
</protein>
<organism evidence="2 3">
    <name type="scientific">Corynascus novoguineensis</name>
    <dbReference type="NCBI Taxonomy" id="1126955"/>
    <lineage>
        <taxon>Eukaryota</taxon>
        <taxon>Fungi</taxon>
        <taxon>Dikarya</taxon>
        <taxon>Ascomycota</taxon>
        <taxon>Pezizomycotina</taxon>
        <taxon>Sordariomycetes</taxon>
        <taxon>Sordariomycetidae</taxon>
        <taxon>Sordariales</taxon>
        <taxon>Chaetomiaceae</taxon>
        <taxon>Corynascus</taxon>
    </lineage>
</organism>
<keyword evidence="3" id="KW-1185">Reference proteome</keyword>
<accession>A0AAN7CLS8</accession>
<gene>
    <name evidence="2" type="ORF">C7999DRAFT_43866</name>
</gene>
<reference evidence="2" key="2">
    <citation type="submission" date="2023-05" db="EMBL/GenBank/DDBJ databases">
        <authorList>
            <consortium name="Lawrence Berkeley National Laboratory"/>
            <person name="Steindorff A."/>
            <person name="Hensen N."/>
            <person name="Bonometti L."/>
            <person name="Westerberg I."/>
            <person name="Brannstrom I.O."/>
            <person name="Guillou S."/>
            <person name="Cros-Aarteil S."/>
            <person name="Calhoun S."/>
            <person name="Haridas S."/>
            <person name="Kuo A."/>
            <person name="Mondo S."/>
            <person name="Pangilinan J."/>
            <person name="Riley R."/>
            <person name="Labutti K."/>
            <person name="Andreopoulos B."/>
            <person name="Lipzen A."/>
            <person name="Chen C."/>
            <person name="Yanf M."/>
            <person name="Daum C."/>
            <person name="Ng V."/>
            <person name="Clum A."/>
            <person name="Ohm R."/>
            <person name="Martin F."/>
            <person name="Silar P."/>
            <person name="Natvig D."/>
            <person name="Lalanne C."/>
            <person name="Gautier V."/>
            <person name="Ament-Velasquez S.L."/>
            <person name="Kruys A."/>
            <person name="Hutchinson M.I."/>
            <person name="Powell A.J."/>
            <person name="Barry K."/>
            <person name="Miller A.N."/>
            <person name="Grigoriev I.V."/>
            <person name="Debuchy R."/>
            <person name="Gladieux P."/>
            <person name="Thoren M.H."/>
            <person name="Johannesson H."/>
        </authorList>
    </citation>
    <scope>NUCLEOTIDE SEQUENCE</scope>
    <source>
        <strain evidence="2">CBS 359.72</strain>
    </source>
</reference>
<reference evidence="2" key="1">
    <citation type="journal article" date="2023" name="Mol. Phylogenet. Evol.">
        <title>Genome-scale phylogeny and comparative genomics of the fungal order Sordariales.</title>
        <authorList>
            <person name="Hensen N."/>
            <person name="Bonometti L."/>
            <person name="Westerberg I."/>
            <person name="Brannstrom I.O."/>
            <person name="Guillou S."/>
            <person name="Cros-Aarteil S."/>
            <person name="Calhoun S."/>
            <person name="Haridas S."/>
            <person name="Kuo A."/>
            <person name="Mondo S."/>
            <person name="Pangilinan J."/>
            <person name="Riley R."/>
            <person name="LaButti K."/>
            <person name="Andreopoulos B."/>
            <person name="Lipzen A."/>
            <person name="Chen C."/>
            <person name="Yan M."/>
            <person name="Daum C."/>
            <person name="Ng V."/>
            <person name="Clum A."/>
            <person name="Steindorff A."/>
            <person name="Ohm R.A."/>
            <person name="Martin F."/>
            <person name="Silar P."/>
            <person name="Natvig D.O."/>
            <person name="Lalanne C."/>
            <person name="Gautier V."/>
            <person name="Ament-Velasquez S.L."/>
            <person name="Kruys A."/>
            <person name="Hutchinson M.I."/>
            <person name="Powell A.J."/>
            <person name="Barry K."/>
            <person name="Miller A.N."/>
            <person name="Grigoriev I.V."/>
            <person name="Debuchy R."/>
            <person name="Gladieux P."/>
            <person name="Hiltunen Thoren M."/>
            <person name="Johannesson H."/>
        </authorList>
    </citation>
    <scope>NUCLEOTIDE SEQUENCE</scope>
    <source>
        <strain evidence="2">CBS 359.72</strain>
    </source>
</reference>
<proteinExistence type="predicted"/>
<comment type="caution">
    <text evidence="2">The sequence shown here is derived from an EMBL/GenBank/DDBJ whole genome shotgun (WGS) entry which is preliminary data.</text>
</comment>
<feature type="region of interest" description="Disordered" evidence="1">
    <location>
        <begin position="1"/>
        <end position="20"/>
    </location>
</feature>